<dbReference type="GO" id="GO:0003998">
    <property type="term" value="F:acylphosphatase activity"/>
    <property type="evidence" value="ECO:0007669"/>
    <property type="project" value="UniProtKB-EC"/>
</dbReference>
<feature type="non-terminal residue" evidence="2">
    <location>
        <position position="118"/>
    </location>
</feature>
<proteinExistence type="predicted"/>
<accession>T1B2V5</accession>
<sequence>MSEPIVRREFEARGRVQRVGYRDFVEEVARTLGLRGTVANDDPDEHLVRIVAQGSAETLEDFVREISGRHGFADAQVRLVQEAEADAALVEFVKLRGPEGKEMLERADQSVLLLGRIF</sequence>
<evidence type="ECO:0000259" key="1">
    <source>
        <dbReference type="PROSITE" id="PS51160"/>
    </source>
</evidence>
<dbReference type="EMBL" id="AUZY01003821">
    <property type="protein sequence ID" value="EQD67196.1"/>
    <property type="molecule type" value="Genomic_DNA"/>
</dbReference>
<dbReference type="PROSITE" id="PS51160">
    <property type="entry name" value="ACYLPHOSPHATASE_3"/>
    <property type="match status" value="1"/>
</dbReference>
<keyword evidence="2" id="KW-0378">Hydrolase</keyword>
<organism evidence="2">
    <name type="scientific">mine drainage metagenome</name>
    <dbReference type="NCBI Taxonomy" id="410659"/>
    <lineage>
        <taxon>unclassified sequences</taxon>
        <taxon>metagenomes</taxon>
        <taxon>ecological metagenomes</taxon>
    </lineage>
</organism>
<feature type="domain" description="Acylphosphatase-like" evidence="1">
    <location>
        <begin position="7"/>
        <end position="105"/>
    </location>
</feature>
<dbReference type="SUPFAM" id="SSF54975">
    <property type="entry name" value="Acylphosphatase/BLUF domain-like"/>
    <property type="match status" value="1"/>
</dbReference>
<dbReference type="Gene3D" id="3.30.70.100">
    <property type="match status" value="1"/>
</dbReference>
<protein>
    <submittedName>
        <fullName evidence="2">Acylphosphatase domain protein</fullName>
        <ecNumber evidence="2">3.6.1.7</ecNumber>
    </submittedName>
</protein>
<dbReference type="EC" id="3.6.1.7" evidence="2"/>
<gene>
    <name evidence="2" type="ORF">B1B_06006</name>
</gene>
<dbReference type="InterPro" id="IPR020456">
    <property type="entry name" value="Acylphosphatase"/>
</dbReference>
<evidence type="ECO:0000313" key="2">
    <source>
        <dbReference type="EMBL" id="EQD67196.1"/>
    </source>
</evidence>
<dbReference type="InterPro" id="IPR036046">
    <property type="entry name" value="Acylphosphatase-like_dom_sf"/>
</dbReference>
<dbReference type="InterPro" id="IPR001792">
    <property type="entry name" value="Acylphosphatase-like_dom"/>
</dbReference>
<name>T1B2V5_9ZZZZ</name>
<dbReference type="PANTHER" id="PTHR47268:SF4">
    <property type="entry name" value="ACYLPHOSPHATASE"/>
    <property type="match status" value="1"/>
</dbReference>
<dbReference type="AlphaFoldDB" id="T1B2V5"/>
<dbReference type="PANTHER" id="PTHR47268">
    <property type="entry name" value="ACYLPHOSPHATASE"/>
    <property type="match status" value="1"/>
</dbReference>
<comment type="caution">
    <text evidence="2">The sequence shown here is derived from an EMBL/GenBank/DDBJ whole genome shotgun (WGS) entry which is preliminary data.</text>
</comment>
<reference evidence="2" key="1">
    <citation type="submission" date="2013-08" db="EMBL/GenBank/DDBJ databases">
        <authorList>
            <person name="Mendez C."/>
            <person name="Richter M."/>
            <person name="Ferrer M."/>
            <person name="Sanchez J."/>
        </authorList>
    </citation>
    <scope>NUCLEOTIDE SEQUENCE</scope>
</reference>
<dbReference type="Pfam" id="PF00708">
    <property type="entry name" value="Acylphosphatase"/>
    <property type="match status" value="1"/>
</dbReference>
<reference evidence="2" key="2">
    <citation type="journal article" date="2014" name="ISME J.">
        <title>Microbial stratification in low pH oxic and suboxic macroscopic growths along an acid mine drainage.</title>
        <authorList>
            <person name="Mendez-Garcia C."/>
            <person name="Mesa V."/>
            <person name="Sprenger R.R."/>
            <person name="Richter M."/>
            <person name="Diez M.S."/>
            <person name="Solano J."/>
            <person name="Bargiela R."/>
            <person name="Golyshina O.V."/>
            <person name="Manteca A."/>
            <person name="Ramos J.L."/>
            <person name="Gallego J.R."/>
            <person name="Llorente I."/>
            <person name="Martins Dos Santos V.A."/>
            <person name="Jensen O.N."/>
            <person name="Pelaez A.I."/>
            <person name="Sanchez J."/>
            <person name="Ferrer M."/>
        </authorList>
    </citation>
    <scope>NUCLEOTIDE SEQUENCE</scope>
</reference>